<keyword evidence="2" id="KW-0808">Transferase</keyword>
<dbReference type="Gene3D" id="3.40.50.150">
    <property type="entry name" value="Vaccinia Virus protein VP39"/>
    <property type="match status" value="2"/>
</dbReference>
<gene>
    <name evidence="5" type="ORF">ADUPG1_007765</name>
</gene>
<evidence type="ECO:0000313" key="6">
    <source>
        <dbReference type="Proteomes" id="UP001057375"/>
    </source>
</evidence>
<evidence type="ECO:0000256" key="2">
    <source>
        <dbReference type="ARBA" id="ARBA00022679"/>
    </source>
</evidence>
<dbReference type="CDD" id="cd02440">
    <property type="entry name" value="AdoMet_MTases"/>
    <property type="match status" value="1"/>
</dbReference>
<reference evidence="5" key="1">
    <citation type="submission" date="2022-03" db="EMBL/GenBank/DDBJ databases">
        <title>Draft genome sequence of Aduncisulcus paluster, a free-living microaerophilic Fornicata.</title>
        <authorList>
            <person name="Yuyama I."/>
            <person name="Kume K."/>
            <person name="Tamura T."/>
            <person name="Inagaki Y."/>
            <person name="Hashimoto T."/>
        </authorList>
    </citation>
    <scope>NUCLEOTIDE SEQUENCE</scope>
    <source>
        <strain evidence="5">NY0171</strain>
    </source>
</reference>
<keyword evidence="1" id="KW-0489">Methyltransferase</keyword>
<proteinExistence type="predicted"/>
<name>A0ABQ5KPG4_9EUKA</name>
<evidence type="ECO:0000313" key="5">
    <source>
        <dbReference type="EMBL" id="GKT34407.1"/>
    </source>
</evidence>
<protein>
    <submittedName>
        <fullName evidence="5">Probable tRNA methyltransferase 9-like protein like protein</fullName>
    </submittedName>
</protein>
<accession>A0ABQ5KPG4</accession>
<dbReference type="EMBL" id="BQXS01010806">
    <property type="protein sequence ID" value="GKT34407.1"/>
    <property type="molecule type" value="Genomic_DNA"/>
</dbReference>
<dbReference type="Pfam" id="PF08241">
    <property type="entry name" value="Methyltransf_11"/>
    <property type="match status" value="1"/>
</dbReference>
<dbReference type="InterPro" id="IPR029063">
    <property type="entry name" value="SAM-dependent_MTases_sf"/>
</dbReference>
<evidence type="ECO:0000256" key="3">
    <source>
        <dbReference type="SAM" id="MobiDB-lite"/>
    </source>
</evidence>
<comment type="caution">
    <text evidence="5">The sequence shown here is derived from an EMBL/GenBank/DDBJ whole genome shotgun (WGS) entry which is preliminary data.</text>
</comment>
<dbReference type="SUPFAM" id="SSF53335">
    <property type="entry name" value="S-adenosyl-L-methionine-dependent methyltransferases"/>
    <property type="match status" value="1"/>
</dbReference>
<organism evidence="5 6">
    <name type="scientific">Aduncisulcus paluster</name>
    <dbReference type="NCBI Taxonomy" id="2918883"/>
    <lineage>
        <taxon>Eukaryota</taxon>
        <taxon>Metamonada</taxon>
        <taxon>Carpediemonas-like organisms</taxon>
        <taxon>Aduncisulcus</taxon>
    </lineage>
</organism>
<feature type="domain" description="Methyltransferase type 11" evidence="4">
    <location>
        <begin position="118"/>
        <end position="187"/>
    </location>
</feature>
<sequence length="368" mass="42149">MSGVSPAAIPSCEADYEKWEKEHVHDVYSKIAAHFSHTRFNPWPGVTDFLSSIPPYSTLLDVGCGNAKYARVRTDIAYVGADYSQELLSIASKRSDSYFCSRIPPQGTSKPKQIEIEVEKAKEGYSTTLLPCSFLRMDISQRFPFGDGTFSHVIFIAALHHLSTPERRKAALHEVWRVCKPGGTVLIYVWAMEQTGKRKVTTPDSFVEWRMPQKFICTAKATSHAKRSSIGSESEKKISSPCDSITPVLKEEEGRKCDCDSGSLIQKSKQEIQEDDIETTIRDLDGSDREAKESEEKEERDMKEKNIFKRKRKKKGTNEKREDSVVYNRYYHFYKEGELSEQCLEVGFEIEEKEKYDHSNWRIVVKKP</sequence>
<dbReference type="InterPro" id="IPR051422">
    <property type="entry name" value="AlkB_tRNA_MeTrf/Diox"/>
</dbReference>
<keyword evidence="6" id="KW-1185">Reference proteome</keyword>
<dbReference type="Proteomes" id="UP001057375">
    <property type="component" value="Unassembled WGS sequence"/>
</dbReference>
<evidence type="ECO:0000259" key="4">
    <source>
        <dbReference type="Pfam" id="PF08241"/>
    </source>
</evidence>
<feature type="region of interest" description="Disordered" evidence="3">
    <location>
        <begin position="268"/>
        <end position="321"/>
    </location>
</feature>
<dbReference type="PANTHER" id="PTHR13069">
    <property type="entry name" value="ALKYLATED DNA REPAIR PROTEIN ALKB HOMOLOG 8"/>
    <property type="match status" value="1"/>
</dbReference>
<dbReference type="PANTHER" id="PTHR13069:SF21">
    <property type="entry name" value="ALKYLATED DNA REPAIR PROTEIN ALKB HOMOLOG 8"/>
    <property type="match status" value="1"/>
</dbReference>
<evidence type="ECO:0000256" key="1">
    <source>
        <dbReference type="ARBA" id="ARBA00022603"/>
    </source>
</evidence>
<feature type="compositionally biased region" description="Basic and acidic residues" evidence="3">
    <location>
        <begin position="279"/>
        <end position="307"/>
    </location>
</feature>
<dbReference type="InterPro" id="IPR013216">
    <property type="entry name" value="Methyltransf_11"/>
</dbReference>